<keyword evidence="6" id="KW-0964">Secreted</keyword>
<evidence type="ECO:0000256" key="6">
    <source>
        <dbReference type="PROSITE-ProRule" id="PRU01398"/>
    </source>
</evidence>
<comment type="PTM">
    <text evidence="6">Ubiquitinated in the presence of host E1 ubiquitin-activating enzyme, E2 ubiquitin-conjugating enzyme and ubiquitin.</text>
</comment>
<evidence type="ECO:0000259" key="7">
    <source>
        <dbReference type="PROSITE" id="PS52053"/>
    </source>
</evidence>
<dbReference type="InterPro" id="IPR046673">
    <property type="entry name" value="ToxA_N"/>
</dbReference>
<evidence type="ECO:0000256" key="2">
    <source>
        <dbReference type="ARBA" id="ARBA00012483"/>
    </source>
</evidence>
<dbReference type="Gene3D" id="3.80.10.10">
    <property type="entry name" value="Ribonuclease Inhibitor"/>
    <property type="match status" value="1"/>
</dbReference>
<dbReference type="PANTHER" id="PTHR48051">
    <property type="match status" value="1"/>
</dbReference>
<dbReference type="Proteomes" id="UP000663249">
    <property type="component" value="Chromosome"/>
</dbReference>
<comment type="catalytic activity">
    <reaction evidence="1">
        <text>S-ubiquitinyl-[E2 ubiquitin-conjugating enzyme]-L-cysteine + [acceptor protein]-L-lysine = [E2 ubiquitin-conjugating enzyme]-L-cysteine + N(6)-ubiquitinyl-[acceptor protein]-L-lysine.</text>
        <dbReference type="EC" id="2.3.2.27"/>
    </reaction>
</comment>
<reference evidence="8 9" key="1">
    <citation type="submission" date="2021-02" db="EMBL/GenBank/DDBJ databases">
        <title>Genomic and phenotypic characterization of Pseudomonas hygromyciniae, a novel bacterial species discovered from a commercially purchased antibiotic vial.</title>
        <authorList>
            <person name="Turner T.L."/>
            <person name="Mitra S.D."/>
            <person name="Kochan T.J."/>
            <person name="Pincus N.B."/>
            <person name="Lebrun-Corbin M."/>
            <person name="Cheung B."/>
            <person name="Gatesy S.W."/>
            <person name="Afzal T."/>
            <person name="Ozer E.A."/>
            <person name="Hauser A.R."/>
        </authorList>
    </citation>
    <scope>NUCLEOTIDE SEQUENCE [LARGE SCALE GENOMIC DNA]</scope>
    <source>
        <strain evidence="8 9">SDM007</strain>
    </source>
</reference>
<dbReference type="SUPFAM" id="SSF52058">
    <property type="entry name" value="L domain-like"/>
    <property type="match status" value="1"/>
</dbReference>
<evidence type="ECO:0000313" key="8">
    <source>
        <dbReference type="EMBL" id="QSB38755.1"/>
    </source>
</evidence>
<dbReference type="Gene3D" id="1.20.58.360">
    <property type="entry name" value="Shigella T3SS effector IpaH defines"/>
    <property type="match status" value="1"/>
</dbReference>
<dbReference type="RefSeq" id="WP_205478034.1">
    <property type="nucleotide sequence ID" value="NZ_CP070506.1"/>
</dbReference>
<keyword evidence="6" id="KW-1035">Host cytoplasm</keyword>
<evidence type="ECO:0000313" key="9">
    <source>
        <dbReference type="Proteomes" id="UP000663249"/>
    </source>
</evidence>
<dbReference type="InterPro" id="IPR032675">
    <property type="entry name" value="LRR_dom_sf"/>
</dbReference>
<keyword evidence="3" id="KW-0433">Leucine-rich repeat</keyword>
<keyword evidence="5" id="KW-0843">Virulence</keyword>
<dbReference type="PROSITE" id="PS52053">
    <property type="entry name" value="NEL"/>
    <property type="match status" value="1"/>
</dbReference>
<name>A0ABX7JW43_9PSED</name>
<evidence type="ECO:0000256" key="5">
    <source>
        <dbReference type="ARBA" id="ARBA00023026"/>
    </source>
</evidence>
<protein>
    <recommendedName>
        <fullName evidence="2">RING-type E3 ubiquitin transferase</fullName>
        <ecNumber evidence="2">2.3.2.27</ecNumber>
    </recommendedName>
</protein>
<dbReference type="EC" id="2.3.2.27" evidence="2"/>
<dbReference type="InterPro" id="IPR029487">
    <property type="entry name" value="NEL_dom"/>
</dbReference>
<evidence type="ECO:0000256" key="4">
    <source>
        <dbReference type="ARBA" id="ARBA00022737"/>
    </source>
</evidence>
<accession>A0ABX7JW43</accession>
<dbReference type="EMBL" id="CP070506">
    <property type="protein sequence ID" value="QSB38755.1"/>
    <property type="molecule type" value="Genomic_DNA"/>
</dbReference>
<keyword evidence="6" id="KW-0833">Ubl conjugation pathway</keyword>
<proteinExistence type="inferred from homology"/>
<keyword evidence="6" id="KW-0832">Ubl conjugation</keyword>
<evidence type="ECO:0000256" key="1">
    <source>
        <dbReference type="ARBA" id="ARBA00000900"/>
    </source>
</evidence>
<organism evidence="8 9">
    <name type="scientific">Pseudomonas hygromyciniae</name>
    <dbReference type="NCBI Taxonomy" id="2812000"/>
    <lineage>
        <taxon>Bacteria</taxon>
        <taxon>Pseudomonadati</taxon>
        <taxon>Pseudomonadota</taxon>
        <taxon>Gammaproteobacteria</taxon>
        <taxon>Pseudomonadales</taxon>
        <taxon>Pseudomonadaceae</taxon>
        <taxon>Pseudomonas</taxon>
    </lineage>
</organism>
<gene>
    <name evidence="8" type="ORF">JTY93_21290</name>
</gene>
<feature type="active site" description="Glycyl thioester intermediate" evidence="6">
    <location>
        <position position="1449"/>
    </location>
</feature>
<feature type="domain" description="NEL" evidence="7">
    <location>
        <begin position="1353"/>
        <end position="1674"/>
    </location>
</feature>
<keyword evidence="4" id="KW-0677">Repeat</keyword>
<comment type="similarity">
    <text evidence="6">Belongs to the LRR-containing bacterial E3 ligase family.</text>
</comment>
<keyword evidence="6" id="KW-0808">Transferase</keyword>
<dbReference type="Pfam" id="PF20178">
    <property type="entry name" value="ToxA_N"/>
    <property type="match status" value="1"/>
</dbReference>
<dbReference type="Pfam" id="PF14496">
    <property type="entry name" value="NEL"/>
    <property type="match status" value="1"/>
</dbReference>
<sequence length="1699" mass="191386">MSELPRPAPSFPTHHKGPHYALIKQKIPLWLTTATPTRIASLSSAELSRPAWYASASPHQHEVLQRTNAEGWRTQNEVDRQLGEVQDVYAFAEPLLKKAIGDRYGLHLDVKTTFLNLFIAKTLPWYALNISPGVTSRKVSLLDAALHNFAAGETVEDDSCYISQPDYRGHFTIQPLHDKMTIAQFKVLCRELDLGARYQQHLNSHLLPTDPTTRATLKHNVIASQKAALKVAAQLAALKTNGQQAPDLGAAAYGTLMRALRGERGLMQFYQLSILDAQLTGILLIAADLDRISGVSKVIAYIPHDPESPVKEYDSSLAFMRDLTRKLQTNAPIPSRDQQTYQQFFSQFVDHSLRGHFFAGLDQRLCQVQWHEKAPLDPRPHWRETPLDNPRLQFSAVRIDGDLWEHLYQQALNKILNDGRTLVVSTADADSAQRWAWWDNLTKIVADIFNIALMVVTPFVPFLGELMLAYTAYQLSSDVIEGLLDLSEGQFRETGEHLISVATDIVQLAIFAAGTTLGGAFKRSAFVDGLRKVDVGVQQRLWHPDLAPYARNDLQLRHDAQPDALGLHSHNEQPILRLDERHYALEHDPASDTYRIKHPTRPQAYAPMLEHNDHGAWLHEGEDPRTWDSETLRNRLGPLVQGLSPAEREQACATSGTHDGALRMMYAHREPPPPLLADSLTRLQLRRQVRAAPQLMRTAGAPDLPTNWAVQTTSELPGWPADKAVDVFINHDLSGYAMRYGASEATPANTLTIRHDDVRAGKLPEQVVEFLSEAQLKALLPMPLPATASARVEALREQLAKRLEAQKTTIFNHLYSVREVLDTPHGQLIQQQFPELPADLVSTLLLRTSLQELEVMSQEQRIPLRLKNLARELANEVRASHAAEGLHEDALLTPDTERMALNIVRLNTDALGDLNLAIYEQSPDGALRCQVGPADAGTQKILLYKGPGRYQIHDPQLAPPSAQYSFYEALLRVLPSDAVDYRPGQGEILRAWLREQLEPMAARRTVLQEPSRRQADDRTLQRLLQKPGFEAFRRLFRRQPAPPPTLQETLGKLCPLLNEQEIEQVTPFLNTPPGKQLLSKLEADHRLLLEDLRRIRKSRTLGMPGSVLEENELLMRKLIVRELRTCWEEGAYLSMLPPQPSARGTLLDLSELVLGRYVHHMAPLRADFSHVTRLNLSGTHLLDQEMGFLDNFPNARIVDLSDNNLTGIPPQLTDLKSLTTLNLSLNPIRWVNYDYEVLKRLPQLRSLNLEGHTLLQVPPDLSLMPELRRLVLRRSGITQWPAGMEAPRLAITELDMTSTAISSVPSFAEDSVGARIVASSWLDRSKLEPEDETRFVSYRRAFGFDPYRTVPRGGAADRQYWLSGLSGEERNVAIKVWDDVEKEHGSQGLFDLLKLLRPPEGFQTEADAQLFSAGQEDLAIRVWQLLFAADENPQFRERIFSLAATPANCADAGAHIFNRLGIETLLEQILKDNSPQALRQRENRLVSLARQAWRLEQVNRLAREEVRHRLTPTSEGGLGQTFGTDEGQVDDVQVYLAYQSGLKTHLNLPWVSEHMVYRNTAKVTQAHLDKAARTIRQMQHGDGLVNGLLEQPFWSDYLHDAYLQDFNAQGEQRDKAGSQLQELLELQQQWATGQLPAEAKARLREQLVALADELVIPYSVVLADQVLSDSTVLGLYEHIQHDYNELARRLTRQALTRLG</sequence>
<evidence type="ECO:0000256" key="3">
    <source>
        <dbReference type="ARBA" id="ARBA00022614"/>
    </source>
</evidence>
<dbReference type="PANTHER" id="PTHR48051:SF1">
    <property type="entry name" value="RAS SUPPRESSOR PROTEIN 1"/>
    <property type="match status" value="1"/>
</dbReference>
<dbReference type="InterPro" id="IPR050216">
    <property type="entry name" value="LRR_domain-containing"/>
</dbReference>
<keyword evidence="9" id="KW-1185">Reference proteome</keyword>